<dbReference type="SUPFAM" id="SSF53146">
    <property type="entry name" value="Nitrogenase accessory factor-like"/>
    <property type="match status" value="1"/>
</dbReference>
<reference evidence="4" key="1">
    <citation type="journal article" date="2019" name="Int. J. Syst. Evol. Microbiol.">
        <title>The Global Catalogue of Microorganisms (GCM) 10K type strain sequencing project: providing services to taxonomists for standard genome sequencing and annotation.</title>
        <authorList>
            <consortium name="The Broad Institute Genomics Platform"/>
            <consortium name="The Broad Institute Genome Sequencing Center for Infectious Disease"/>
            <person name="Wu L."/>
            <person name="Ma J."/>
        </authorList>
    </citation>
    <scope>NUCLEOTIDE SEQUENCE [LARGE SCALE GENOMIC DNA]</scope>
    <source>
        <strain evidence="4">KCTC 42424</strain>
    </source>
</reference>
<dbReference type="Gene3D" id="3.30.420.130">
    <property type="entry name" value="Dinitrogenase iron-molybdenum cofactor biosynthesis domain"/>
    <property type="match status" value="1"/>
</dbReference>
<protein>
    <submittedName>
        <fullName evidence="3">NifB/NifX family molybdenum-iron cluster-binding protein</fullName>
    </submittedName>
</protein>
<organism evidence="3 4">
    <name type="scientific">Bacterioplanoides pacificum</name>
    <dbReference type="NCBI Taxonomy" id="1171596"/>
    <lineage>
        <taxon>Bacteria</taxon>
        <taxon>Pseudomonadati</taxon>
        <taxon>Pseudomonadota</taxon>
        <taxon>Gammaproteobacteria</taxon>
        <taxon>Oceanospirillales</taxon>
        <taxon>Oceanospirillaceae</taxon>
        <taxon>Bacterioplanoides</taxon>
    </lineage>
</organism>
<accession>A0ABV7VTI9</accession>
<evidence type="ECO:0000256" key="1">
    <source>
        <dbReference type="ARBA" id="ARBA00023231"/>
    </source>
</evidence>
<evidence type="ECO:0000313" key="4">
    <source>
        <dbReference type="Proteomes" id="UP001595722"/>
    </source>
</evidence>
<evidence type="ECO:0000313" key="3">
    <source>
        <dbReference type="EMBL" id="MFC3680620.1"/>
    </source>
</evidence>
<evidence type="ECO:0000259" key="2">
    <source>
        <dbReference type="Pfam" id="PF02579"/>
    </source>
</evidence>
<comment type="caution">
    <text evidence="3">The sequence shown here is derived from an EMBL/GenBank/DDBJ whole genome shotgun (WGS) entry which is preliminary data.</text>
</comment>
<dbReference type="Proteomes" id="UP001595722">
    <property type="component" value="Unassembled WGS sequence"/>
</dbReference>
<dbReference type="Pfam" id="PF02579">
    <property type="entry name" value="Nitro_FeMo-Co"/>
    <property type="match status" value="1"/>
</dbReference>
<name>A0ABV7VTI9_9GAMM</name>
<dbReference type="EMBL" id="JBHRYB010000010">
    <property type="protein sequence ID" value="MFC3680620.1"/>
    <property type="molecule type" value="Genomic_DNA"/>
</dbReference>
<sequence length="131" mass="14457">MKIAVASLNGQTVCGQPGRCRTFILFDTDGFEVLEREVIEFSENYVLQGFSPDKAHPIDKIDVVIASAIGEGLVNLLQQRDVIAVATSVKNAEEAAQRFLDGDLPIKDAKKKKRNKSPLPAIFSTCLKKYF</sequence>
<keyword evidence="1" id="KW-0535">Nitrogen fixation</keyword>
<gene>
    <name evidence="3" type="ORF">ACFOMG_10990</name>
</gene>
<keyword evidence="4" id="KW-1185">Reference proteome</keyword>
<proteinExistence type="predicted"/>
<dbReference type="InterPro" id="IPR003731">
    <property type="entry name" value="Di-Nase_FeMo-co_biosynth"/>
</dbReference>
<dbReference type="RefSeq" id="WP_376866632.1">
    <property type="nucleotide sequence ID" value="NZ_JBHRYB010000010.1"/>
</dbReference>
<feature type="domain" description="Dinitrogenase iron-molybdenum cofactor biosynthesis" evidence="2">
    <location>
        <begin position="10"/>
        <end position="100"/>
    </location>
</feature>
<dbReference type="InterPro" id="IPR036105">
    <property type="entry name" value="DiNase_FeMo-co_biosyn_sf"/>
</dbReference>